<dbReference type="EMBL" id="QVQW01000079">
    <property type="protein sequence ID" value="RKU41236.1"/>
    <property type="molecule type" value="Genomic_DNA"/>
</dbReference>
<accession>A0A420Y026</accession>
<reference evidence="1 2" key="1">
    <citation type="submission" date="2018-08" db="EMBL/GenBank/DDBJ databases">
        <title>Draft genome of the lignicolous fungus Coniochaeta pulveracea.</title>
        <authorList>
            <person name="Borstlap C.J."/>
            <person name="De Witt R.N."/>
            <person name="Botha A."/>
            <person name="Volschenk H."/>
        </authorList>
    </citation>
    <scope>NUCLEOTIDE SEQUENCE [LARGE SCALE GENOMIC DNA]</scope>
    <source>
        <strain evidence="1 2">CAB683</strain>
    </source>
</reference>
<proteinExistence type="predicted"/>
<name>A0A420Y026_9PEZI</name>
<dbReference type="CDD" id="cd02981">
    <property type="entry name" value="PDI_b_family"/>
    <property type="match status" value="1"/>
</dbReference>
<dbReference type="OrthoDB" id="427280at2759"/>
<dbReference type="PANTHER" id="PTHR22699">
    <property type="entry name" value="THIOREDOXIN DOMAIN-CONTAINING PROTEIN 16"/>
    <property type="match status" value="1"/>
</dbReference>
<dbReference type="STRING" id="177199.A0A420Y026"/>
<evidence type="ECO:0000313" key="2">
    <source>
        <dbReference type="Proteomes" id="UP000275385"/>
    </source>
</evidence>
<dbReference type="AlphaFoldDB" id="A0A420Y026"/>
<keyword evidence="2" id="KW-1185">Reference proteome</keyword>
<dbReference type="Gene3D" id="3.40.30.10">
    <property type="entry name" value="Glutaredoxin"/>
    <property type="match status" value="2"/>
</dbReference>
<sequence>MKRPVISEVKTDTLTTFQKTDETVFIAYIDPADSQSQKAFSDIAEQNKEEFTFGLAVPDLNPPSDITPPAVTCYRTVDEEVTSFSFANKLDELEKWMLEASRPIMTDLTILNHQRLLDLRRPMVYLFTRTAAQRQSIVESLARFAKSYHSSLTIVLVNPFDFPDLPSKLGLGNDPVYPAGAVHQLSNDRIYPYPKGMPLTPSALQKWGLDVYQGRVKPWMSGGSEGSVATESVDRASNGRIQMGRTRSHVSIAKGWPGVKIKVAGRDEL</sequence>
<dbReference type="SUPFAM" id="SSF52833">
    <property type="entry name" value="Thioredoxin-like"/>
    <property type="match status" value="2"/>
</dbReference>
<gene>
    <name evidence="1" type="ORF">DL546_001993</name>
</gene>
<protein>
    <submittedName>
        <fullName evidence="1">Uncharacterized protein</fullName>
    </submittedName>
</protein>
<evidence type="ECO:0000313" key="1">
    <source>
        <dbReference type="EMBL" id="RKU41236.1"/>
    </source>
</evidence>
<organism evidence="1 2">
    <name type="scientific">Coniochaeta pulveracea</name>
    <dbReference type="NCBI Taxonomy" id="177199"/>
    <lineage>
        <taxon>Eukaryota</taxon>
        <taxon>Fungi</taxon>
        <taxon>Dikarya</taxon>
        <taxon>Ascomycota</taxon>
        <taxon>Pezizomycotina</taxon>
        <taxon>Sordariomycetes</taxon>
        <taxon>Sordariomycetidae</taxon>
        <taxon>Coniochaetales</taxon>
        <taxon>Coniochaetaceae</taxon>
        <taxon>Coniochaeta</taxon>
    </lineage>
</organism>
<dbReference type="InterPro" id="IPR036249">
    <property type="entry name" value="Thioredoxin-like_sf"/>
</dbReference>
<dbReference type="Proteomes" id="UP000275385">
    <property type="component" value="Unassembled WGS sequence"/>
</dbReference>
<comment type="caution">
    <text evidence="1">The sequence shown here is derived from an EMBL/GenBank/DDBJ whole genome shotgun (WGS) entry which is preliminary data.</text>
</comment>
<dbReference type="Pfam" id="PF13848">
    <property type="entry name" value="Thioredoxin_6"/>
    <property type="match status" value="1"/>
</dbReference>
<dbReference type="InterPro" id="IPR040090">
    <property type="entry name" value="TXNDC16"/>
</dbReference>
<dbReference type="CDD" id="cd02982">
    <property type="entry name" value="PDI_b'_family"/>
    <property type="match status" value="1"/>
</dbReference>
<dbReference type="PANTHER" id="PTHR22699:SF1">
    <property type="entry name" value="THIOREDOXIN DOMAIN-CONTAINING PROTEIN 16"/>
    <property type="match status" value="1"/>
</dbReference>